<gene>
    <name evidence="1" type="ORF">S12H4_36021</name>
</gene>
<reference evidence="1" key="1">
    <citation type="journal article" date="2014" name="Front. Microbiol.">
        <title>High frequency of phylogenetically diverse reductive dehalogenase-homologous genes in deep subseafloor sedimentary metagenomes.</title>
        <authorList>
            <person name="Kawai M."/>
            <person name="Futagami T."/>
            <person name="Toyoda A."/>
            <person name="Takaki Y."/>
            <person name="Nishi S."/>
            <person name="Hori S."/>
            <person name="Arai W."/>
            <person name="Tsubouchi T."/>
            <person name="Morono Y."/>
            <person name="Uchiyama I."/>
            <person name="Ito T."/>
            <person name="Fujiyama A."/>
            <person name="Inagaki F."/>
            <person name="Takami H."/>
        </authorList>
    </citation>
    <scope>NUCLEOTIDE SEQUENCE</scope>
    <source>
        <strain evidence="1">Expedition CK06-06</strain>
    </source>
</reference>
<dbReference type="EMBL" id="BARW01021441">
    <property type="protein sequence ID" value="GAI88767.1"/>
    <property type="molecule type" value="Genomic_DNA"/>
</dbReference>
<organism evidence="1">
    <name type="scientific">marine sediment metagenome</name>
    <dbReference type="NCBI Taxonomy" id="412755"/>
    <lineage>
        <taxon>unclassified sequences</taxon>
        <taxon>metagenomes</taxon>
        <taxon>ecological metagenomes</taxon>
    </lineage>
</organism>
<sequence>MPQAIAYVATSLDIRSVRGIHLQGYSPDLPEVRCDDILDIGGFFRFTEKTLWQAIENTGIGYNMWTARKEVHGNDPPV</sequence>
<name>X1S6U0_9ZZZZ</name>
<protein>
    <submittedName>
        <fullName evidence="1">Uncharacterized protein</fullName>
    </submittedName>
</protein>
<evidence type="ECO:0000313" key="1">
    <source>
        <dbReference type="EMBL" id="GAI88767.1"/>
    </source>
</evidence>
<proteinExistence type="predicted"/>
<accession>X1S6U0</accession>
<dbReference type="AlphaFoldDB" id="X1S6U0"/>
<feature type="non-terminal residue" evidence="1">
    <location>
        <position position="78"/>
    </location>
</feature>
<comment type="caution">
    <text evidence="1">The sequence shown here is derived from an EMBL/GenBank/DDBJ whole genome shotgun (WGS) entry which is preliminary data.</text>
</comment>